<evidence type="ECO:0000256" key="1">
    <source>
        <dbReference type="SAM" id="Coils"/>
    </source>
</evidence>
<keyword evidence="3" id="KW-1185">Reference proteome</keyword>
<evidence type="ECO:0000313" key="2">
    <source>
        <dbReference type="EMBL" id="CAG4964697.1"/>
    </source>
</evidence>
<protein>
    <submittedName>
        <fullName evidence="2">(apollo) hypothetical protein</fullName>
    </submittedName>
</protein>
<dbReference type="AlphaFoldDB" id="A0A8S3WKB5"/>
<dbReference type="Proteomes" id="UP000691718">
    <property type="component" value="Unassembled WGS sequence"/>
</dbReference>
<sequence length="258" mass="30806">MYKLNLKSKNKQMKTLSENIKIACFIAKAVISAKEKQSSLTKNFVETVQNESAKVLKQNESYQKVIEELTKENTIMHNKIDNLHNWIQLGYEKVRNICNEPLEDLNLFTKFKKIIIYCGQYYADYQNENQKCKQLEQKIRFYQNKLKILESNLKIVTDELKNIRYQNMKLKRQKKYKEQICFLSNIPITYSQSPIQEKLYNTTSQKNIQTIHESRKESKYKQFDLSSHFLLVKNLLIDQESMLENLNQLSKDLNYFEL</sequence>
<feature type="coiled-coil region" evidence="1">
    <location>
        <begin position="118"/>
        <end position="173"/>
    </location>
</feature>
<evidence type="ECO:0000313" key="3">
    <source>
        <dbReference type="Proteomes" id="UP000691718"/>
    </source>
</evidence>
<keyword evidence="1" id="KW-0175">Coiled coil</keyword>
<organism evidence="2 3">
    <name type="scientific">Parnassius apollo</name>
    <name type="common">Apollo butterfly</name>
    <name type="synonym">Papilio apollo</name>
    <dbReference type="NCBI Taxonomy" id="110799"/>
    <lineage>
        <taxon>Eukaryota</taxon>
        <taxon>Metazoa</taxon>
        <taxon>Ecdysozoa</taxon>
        <taxon>Arthropoda</taxon>
        <taxon>Hexapoda</taxon>
        <taxon>Insecta</taxon>
        <taxon>Pterygota</taxon>
        <taxon>Neoptera</taxon>
        <taxon>Endopterygota</taxon>
        <taxon>Lepidoptera</taxon>
        <taxon>Glossata</taxon>
        <taxon>Ditrysia</taxon>
        <taxon>Papilionoidea</taxon>
        <taxon>Papilionidae</taxon>
        <taxon>Parnassiinae</taxon>
        <taxon>Parnassini</taxon>
        <taxon>Parnassius</taxon>
        <taxon>Parnassius</taxon>
    </lineage>
</organism>
<accession>A0A8S3WKB5</accession>
<proteinExistence type="predicted"/>
<reference evidence="2" key="1">
    <citation type="submission" date="2021-04" db="EMBL/GenBank/DDBJ databases">
        <authorList>
            <person name="Tunstrom K."/>
        </authorList>
    </citation>
    <scope>NUCLEOTIDE SEQUENCE</scope>
</reference>
<dbReference type="OrthoDB" id="7419727at2759"/>
<name>A0A8S3WKB5_PARAO</name>
<dbReference type="EMBL" id="CAJQZP010000501">
    <property type="protein sequence ID" value="CAG4964697.1"/>
    <property type="molecule type" value="Genomic_DNA"/>
</dbReference>
<comment type="caution">
    <text evidence="2">The sequence shown here is derived from an EMBL/GenBank/DDBJ whole genome shotgun (WGS) entry which is preliminary data.</text>
</comment>
<gene>
    <name evidence="2" type="ORF">PAPOLLO_LOCUS7252</name>
</gene>